<keyword evidence="1" id="KW-0732">Signal</keyword>
<sequence>MLKMQWSFSPTWTLVLLIHLVWMSSTMVFSPVEAARSKVFESEYSSALTPRYEKSPRSEVATQIDESSVFSNVVSRVSILTTVKYRPGF</sequence>
<evidence type="ECO:0000313" key="3">
    <source>
        <dbReference type="Proteomes" id="UP001497522"/>
    </source>
</evidence>
<organism evidence="2 3">
    <name type="scientific">Sphagnum jensenii</name>
    <dbReference type="NCBI Taxonomy" id="128206"/>
    <lineage>
        <taxon>Eukaryota</taxon>
        <taxon>Viridiplantae</taxon>
        <taxon>Streptophyta</taxon>
        <taxon>Embryophyta</taxon>
        <taxon>Bryophyta</taxon>
        <taxon>Sphagnophytina</taxon>
        <taxon>Sphagnopsida</taxon>
        <taxon>Sphagnales</taxon>
        <taxon>Sphagnaceae</taxon>
        <taxon>Sphagnum</taxon>
    </lineage>
</organism>
<reference evidence="2 3" key="1">
    <citation type="submission" date="2024-03" db="EMBL/GenBank/DDBJ databases">
        <authorList>
            <consortium name="ELIXIR-Norway"/>
            <consortium name="Elixir Norway"/>
        </authorList>
    </citation>
    <scope>NUCLEOTIDE SEQUENCE [LARGE SCALE GENOMIC DNA]</scope>
</reference>
<evidence type="ECO:0000256" key="1">
    <source>
        <dbReference type="SAM" id="SignalP"/>
    </source>
</evidence>
<name>A0ABP1BAG5_9BRYO</name>
<protein>
    <submittedName>
        <fullName evidence="2">Uncharacterized protein</fullName>
    </submittedName>
</protein>
<feature type="signal peptide" evidence="1">
    <location>
        <begin position="1"/>
        <end position="34"/>
    </location>
</feature>
<evidence type="ECO:0000313" key="2">
    <source>
        <dbReference type="EMBL" id="CAK9872247.1"/>
    </source>
</evidence>
<dbReference type="EMBL" id="OZ023703">
    <property type="protein sequence ID" value="CAK9872247.1"/>
    <property type="molecule type" value="Genomic_DNA"/>
</dbReference>
<gene>
    <name evidence="2" type="ORF">CSSPJE1EN2_LOCUS14844</name>
</gene>
<dbReference type="Proteomes" id="UP001497522">
    <property type="component" value="Chromosome 2"/>
</dbReference>
<feature type="chain" id="PRO_5047239541" evidence="1">
    <location>
        <begin position="35"/>
        <end position="89"/>
    </location>
</feature>
<keyword evidence="3" id="KW-1185">Reference proteome</keyword>
<accession>A0ABP1BAG5</accession>
<proteinExistence type="predicted"/>